<dbReference type="PANTHER" id="PTHR39169">
    <property type="match status" value="1"/>
</dbReference>
<dbReference type="AlphaFoldDB" id="C4ZIG6"/>
<dbReference type="Pfam" id="PF08803">
    <property type="entry name" value="ydhR"/>
    <property type="match status" value="1"/>
</dbReference>
<reference evidence="1 2" key="2">
    <citation type="journal article" date="2012" name="Stand. Genomic Sci.">
        <title>Complete genome sequence of Thauera aminoaromatica strain MZ1T.</title>
        <authorList>
            <person name="Jiang K."/>
            <person name="Sanseverino J."/>
            <person name="Chauhan A."/>
            <person name="Lucas S."/>
            <person name="Copeland A."/>
            <person name="Lapidus A."/>
            <person name="Del Rio T.G."/>
            <person name="Dalin E."/>
            <person name="Tice H."/>
            <person name="Bruce D."/>
            <person name="Goodwin L."/>
            <person name="Pitluck S."/>
            <person name="Sims D."/>
            <person name="Brettin T."/>
            <person name="Detter J.C."/>
            <person name="Han C."/>
            <person name="Chang Y.J."/>
            <person name="Larimer F."/>
            <person name="Land M."/>
            <person name="Hauser L."/>
            <person name="Kyrpides N.C."/>
            <person name="Mikhailova N."/>
            <person name="Moser S."/>
            <person name="Jegier P."/>
            <person name="Close D."/>
            <person name="Debruyn J.M."/>
            <person name="Wang Y."/>
            <person name="Layton A.C."/>
            <person name="Allen M.S."/>
            <person name="Sayler G.S."/>
        </authorList>
    </citation>
    <scope>NUCLEOTIDE SEQUENCE [LARGE SCALE GENOMIC DNA]</scope>
    <source>
        <strain evidence="1 2">MZ1T</strain>
    </source>
</reference>
<dbReference type="OrthoDB" id="1440627at2"/>
<dbReference type="EMBL" id="CP001281">
    <property type="protein sequence ID" value="ACK52860.1"/>
    <property type="molecule type" value="Genomic_DNA"/>
</dbReference>
<evidence type="ECO:0000313" key="1">
    <source>
        <dbReference type="EMBL" id="ACK52860.1"/>
    </source>
</evidence>
<dbReference type="HOGENOM" id="CLU_179942_0_0_4"/>
<dbReference type="KEGG" id="tmz:Tmz1t_0060"/>
<dbReference type="Gene3D" id="3.30.70.100">
    <property type="match status" value="1"/>
</dbReference>
<sequence length="104" mass="11481">MPILLQVDFPYAGPWGEDMAQAMRGLAESIAQEPGLLWKIWTENRDSGEAGGIYLFTDRADAERYLAMHRARLLGFGVPEVHAKLFEVNAPLSAIDRAPLAGLQ</sequence>
<dbReference type="eggNOG" id="ENOG5032SAI">
    <property type="taxonomic scope" value="Bacteria"/>
</dbReference>
<dbReference type="PANTHER" id="PTHR39169:SF1">
    <property type="entry name" value="MONOOXYGENASE YDHR-RELATED"/>
    <property type="match status" value="1"/>
</dbReference>
<dbReference type="Proteomes" id="UP000002186">
    <property type="component" value="Chromosome"/>
</dbReference>
<dbReference type="SUPFAM" id="SSF54909">
    <property type="entry name" value="Dimeric alpha+beta barrel"/>
    <property type="match status" value="1"/>
</dbReference>
<keyword evidence="2" id="KW-1185">Reference proteome</keyword>
<gene>
    <name evidence="1" type="ordered locus">Tmz1t_0060</name>
</gene>
<protein>
    <submittedName>
        <fullName evidence="1">Putative mono-oxygenase ydhR</fullName>
    </submittedName>
</protein>
<evidence type="ECO:0000313" key="2">
    <source>
        <dbReference type="Proteomes" id="UP000002186"/>
    </source>
</evidence>
<reference evidence="2" key="1">
    <citation type="submission" date="2009-05" db="EMBL/GenBank/DDBJ databases">
        <title>Complete sequence of chromosome of Thauera sp. MZ1T.</title>
        <authorList>
            <consortium name="US DOE Joint Genome Institute"/>
            <person name="Lucas S."/>
            <person name="Copeland A."/>
            <person name="Lapidus A."/>
            <person name="Glavina del Rio T."/>
            <person name="Dalin E."/>
            <person name="Tice H."/>
            <person name="Bruce D."/>
            <person name="Goodwin L."/>
            <person name="Pitluck S."/>
            <person name="Sims D."/>
            <person name="Brettin T."/>
            <person name="Detter J.C."/>
            <person name="Han C."/>
            <person name="Larimer F."/>
            <person name="Land M."/>
            <person name="Hauser L."/>
            <person name="Kyrpides N."/>
            <person name="Mikhailova N."/>
            <person name="Sayler G.S."/>
        </authorList>
    </citation>
    <scope>NUCLEOTIDE SEQUENCE [LARGE SCALE GENOMIC DNA]</scope>
    <source>
        <strain evidence="2">MZ1T</strain>
    </source>
</reference>
<dbReference type="InterPro" id="IPR011008">
    <property type="entry name" value="Dimeric_a/b-barrel"/>
</dbReference>
<dbReference type="NCBIfam" id="NF008333">
    <property type="entry name" value="PRK11118.1"/>
    <property type="match status" value="1"/>
</dbReference>
<organism evidence="1 2">
    <name type="scientific">Thauera aminoaromatica</name>
    <dbReference type="NCBI Taxonomy" id="164330"/>
    <lineage>
        <taxon>Bacteria</taxon>
        <taxon>Pseudomonadati</taxon>
        <taxon>Pseudomonadota</taxon>
        <taxon>Betaproteobacteria</taxon>
        <taxon>Rhodocyclales</taxon>
        <taxon>Zoogloeaceae</taxon>
        <taxon>Thauera</taxon>
    </lineage>
</organism>
<dbReference type="InterPro" id="IPR014910">
    <property type="entry name" value="YdhR"/>
</dbReference>
<name>C4ZIG6_THASP</name>
<proteinExistence type="predicted"/>
<dbReference type="RefSeq" id="WP_012584215.1">
    <property type="nucleotide sequence ID" value="NC_011662.2"/>
</dbReference>
<accession>C4ZIG6</accession>